<reference evidence="1 2" key="1">
    <citation type="journal article" date="2014" name="Agronomy (Basel)">
        <title>A Draft Genome Sequence for Ensete ventricosum, the Drought-Tolerant Tree Against Hunger.</title>
        <authorList>
            <person name="Harrison J."/>
            <person name="Moore K.A."/>
            <person name="Paszkiewicz K."/>
            <person name="Jones T."/>
            <person name="Grant M."/>
            <person name="Ambacheew D."/>
            <person name="Muzemil S."/>
            <person name="Studholme D.J."/>
        </authorList>
    </citation>
    <scope>NUCLEOTIDE SEQUENCE [LARGE SCALE GENOMIC DNA]</scope>
</reference>
<organism evidence="1 2">
    <name type="scientific">Ensete ventricosum</name>
    <name type="common">Abyssinian banana</name>
    <name type="synonym">Musa ensete</name>
    <dbReference type="NCBI Taxonomy" id="4639"/>
    <lineage>
        <taxon>Eukaryota</taxon>
        <taxon>Viridiplantae</taxon>
        <taxon>Streptophyta</taxon>
        <taxon>Embryophyta</taxon>
        <taxon>Tracheophyta</taxon>
        <taxon>Spermatophyta</taxon>
        <taxon>Magnoliopsida</taxon>
        <taxon>Liliopsida</taxon>
        <taxon>Zingiberales</taxon>
        <taxon>Musaceae</taxon>
        <taxon>Ensete</taxon>
    </lineage>
</organism>
<name>A0A426Z6D0_ENSVE</name>
<evidence type="ECO:0000313" key="1">
    <source>
        <dbReference type="EMBL" id="RRT59521.1"/>
    </source>
</evidence>
<dbReference type="AlphaFoldDB" id="A0A426Z6D0"/>
<accession>A0A426Z6D0</accession>
<protein>
    <submittedName>
        <fullName evidence="1">Uncharacterized protein</fullName>
    </submittedName>
</protein>
<evidence type="ECO:0000313" key="2">
    <source>
        <dbReference type="Proteomes" id="UP000287651"/>
    </source>
</evidence>
<dbReference type="EMBL" id="AMZH03008171">
    <property type="protein sequence ID" value="RRT59521.1"/>
    <property type="molecule type" value="Genomic_DNA"/>
</dbReference>
<gene>
    <name evidence="1" type="ORF">B296_00010566</name>
</gene>
<dbReference type="Proteomes" id="UP000287651">
    <property type="component" value="Unassembled WGS sequence"/>
</dbReference>
<sequence>MVVDFRDDVSLVEKLVRHEVGAAKWMIARIVRPQRTTTDKGEESTPMIKSWSGAIDSVAEASIISKRLYGSRTPGLVVMDDAIARHGSMMPRWLGVEMLLWLGSSERRHCWLAMAGASATAIAATGDRLAAVEVADREEQQLGASVRGREQQLWLATVIVGAGVDGSNRRRRPKLPGSSSGSGWDLLLMEEKAAYACGDKGGRRGNGQTVDWKERSRRSDLTIVAGDNGELQLEKTISGYGFAERGRWLGINDSRVEMTRLDNIAIIVASRGLLLMHCRG</sequence>
<comment type="caution">
    <text evidence="1">The sequence shown here is derived from an EMBL/GenBank/DDBJ whole genome shotgun (WGS) entry which is preliminary data.</text>
</comment>
<proteinExistence type="predicted"/>